<feature type="domain" description="HTH marR-type" evidence="1">
    <location>
        <begin position="15"/>
        <end position="66"/>
    </location>
</feature>
<dbReference type="RefSeq" id="WP_221240844.1">
    <property type="nucleotide sequence ID" value="NZ_JACIBV010000001.1"/>
</dbReference>
<proteinExistence type="predicted"/>
<dbReference type="CDD" id="cd00090">
    <property type="entry name" value="HTH_ARSR"/>
    <property type="match status" value="1"/>
</dbReference>
<sequence>MTDPGELRAWTFLSNHAHVLVCIGRDPDITMREVAEQVGITLRAVQGIVAHLVEEGYLVVERHGRHNHYTLDRTRHLRHPLERHSTVGDLLDALSRD</sequence>
<dbReference type="AlphaFoldDB" id="A0A7W5UY56"/>
<protein>
    <submittedName>
        <fullName evidence="2">DNA-binding MarR family transcriptional regulator</fullName>
    </submittedName>
</protein>
<gene>
    <name evidence="2" type="ORF">FHR33_000005</name>
</gene>
<dbReference type="InterPro" id="IPR000835">
    <property type="entry name" value="HTH_MarR-typ"/>
</dbReference>
<dbReference type="InterPro" id="IPR036388">
    <property type="entry name" value="WH-like_DNA-bd_sf"/>
</dbReference>
<reference evidence="2 3" key="1">
    <citation type="submission" date="2020-08" db="EMBL/GenBank/DDBJ databases">
        <title>Sequencing the genomes of 1000 actinobacteria strains.</title>
        <authorList>
            <person name="Klenk H.-P."/>
        </authorList>
    </citation>
    <scope>NUCLEOTIDE SEQUENCE [LARGE SCALE GENOMIC DNA]</scope>
    <source>
        <strain evidence="2 3">DSM 44320</strain>
    </source>
</reference>
<dbReference type="Pfam" id="PF12802">
    <property type="entry name" value="MarR_2"/>
    <property type="match status" value="1"/>
</dbReference>
<dbReference type="Proteomes" id="UP000579945">
    <property type="component" value="Unassembled WGS sequence"/>
</dbReference>
<evidence type="ECO:0000259" key="1">
    <source>
        <dbReference type="Pfam" id="PF12802"/>
    </source>
</evidence>
<accession>A0A7W5UY56</accession>
<evidence type="ECO:0000313" key="3">
    <source>
        <dbReference type="Proteomes" id="UP000579945"/>
    </source>
</evidence>
<evidence type="ECO:0000313" key="2">
    <source>
        <dbReference type="EMBL" id="MBB3724145.1"/>
    </source>
</evidence>
<dbReference type="GO" id="GO:0003677">
    <property type="term" value="F:DNA binding"/>
    <property type="evidence" value="ECO:0007669"/>
    <property type="project" value="UniProtKB-KW"/>
</dbReference>
<keyword evidence="3" id="KW-1185">Reference proteome</keyword>
<name>A0A7W5UY56_9ACTN</name>
<dbReference type="EMBL" id="JACIBV010000001">
    <property type="protein sequence ID" value="MBB3724145.1"/>
    <property type="molecule type" value="Genomic_DNA"/>
</dbReference>
<dbReference type="GeneID" id="95396263"/>
<dbReference type="Gene3D" id="1.10.10.10">
    <property type="entry name" value="Winged helix-like DNA-binding domain superfamily/Winged helix DNA-binding domain"/>
    <property type="match status" value="1"/>
</dbReference>
<dbReference type="InterPro" id="IPR036390">
    <property type="entry name" value="WH_DNA-bd_sf"/>
</dbReference>
<keyword evidence="2" id="KW-0238">DNA-binding</keyword>
<comment type="caution">
    <text evidence="2">The sequence shown here is derived from an EMBL/GenBank/DDBJ whole genome shotgun (WGS) entry which is preliminary data.</text>
</comment>
<dbReference type="InterPro" id="IPR011991">
    <property type="entry name" value="ArsR-like_HTH"/>
</dbReference>
<organism evidence="2 3">
    <name type="scientific">Nonomuraea dietziae</name>
    <dbReference type="NCBI Taxonomy" id="65515"/>
    <lineage>
        <taxon>Bacteria</taxon>
        <taxon>Bacillati</taxon>
        <taxon>Actinomycetota</taxon>
        <taxon>Actinomycetes</taxon>
        <taxon>Streptosporangiales</taxon>
        <taxon>Streptosporangiaceae</taxon>
        <taxon>Nonomuraea</taxon>
    </lineage>
</organism>
<dbReference type="SUPFAM" id="SSF46785">
    <property type="entry name" value="Winged helix' DNA-binding domain"/>
    <property type="match status" value="1"/>
</dbReference>